<dbReference type="Pfam" id="PF00903">
    <property type="entry name" value="Glyoxalase"/>
    <property type="match status" value="2"/>
</dbReference>
<dbReference type="InterPro" id="IPR029068">
    <property type="entry name" value="Glyas_Bleomycin-R_OHBP_Dase"/>
</dbReference>
<keyword evidence="3" id="KW-0479">Metal-binding</keyword>
<dbReference type="CDD" id="cd08342">
    <property type="entry name" value="HPPD_N_like"/>
    <property type="match status" value="1"/>
</dbReference>
<dbReference type="EC" id="1.13.11.27" evidence="7"/>
<name>A0ABR9UQK7_9CHRO</name>
<dbReference type="EMBL" id="JADEWN010000018">
    <property type="protein sequence ID" value="MBE9190563.1"/>
    <property type="molecule type" value="Genomic_DNA"/>
</dbReference>
<evidence type="ECO:0000256" key="4">
    <source>
        <dbReference type="ARBA" id="ARBA00022737"/>
    </source>
</evidence>
<keyword evidence="4" id="KW-0677">Repeat</keyword>
<dbReference type="Gene3D" id="3.10.180.10">
    <property type="entry name" value="2,3-Dihydroxybiphenyl 1,2-Dioxygenase, domain 1"/>
    <property type="match status" value="2"/>
</dbReference>
<keyword evidence="7" id="KW-0560">Oxidoreductase</keyword>
<keyword evidence="5" id="KW-0408">Iron</keyword>
<organism evidence="7 8">
    <name type="scientific">Gloeocapsopsis crepidinum LEGE 06123</name>
    <dbReference type="NCBI Taxonomy" id="588587"/>
    <lineage>
        <taxon>Bacteria</taxon>
        <taxon>Bacillati</taxon>
        <taxon>Cyanobacteriota</taxon>
        <taxon>Cyanophyceae</taxon>
        <taxon>Oscillatoriophycideae</taxon>
        <taxon>Chroococcales</taxon>
        <taxon>Chroococcaceae</taxon>
        <taxon>Gloeocapsopsis</taxon>
    </lineage>
</organism>
<gene>
    <name evidence="7" type="primary">hppD</name>
    <name evidence="7" type="ORF">IQ230_09365</name>
</gene>
<reference evidence="7 8" key="1">
    <citation type="submission" date="2020-10" db="EMBL/GenBank/DDBJ databases">
        <authorList>
            <person name="Castelo-Branco R."/>
            <person name="Eusebio N."/>
            <person name="Adriana R."/>
            <person name="Vieira A."/>
            <person name="Brugerolle De Fraissinette N."/>
            <person name="Rezende De Castro R."/>
            <person name="Schneider M.P."/>
            <person name="Vasconcelos V."/>
            <person name="Leao P.N."/>
        </authorList>
    </citation>
    <scope>NUCLEOTIDE SEQUENCE [LARGE SCALE GENOMIC DNA]</scope>
    <source>
        <strain evidence="7 8">LEGE 06123</strain>
    </source>
</reference>
<proteinExistence type="inferred from homology"/>
<evidence type="ECO:0000259" key="6">
    <source>
        <dbReference type="PROSITE" id="PS51819"/>
    </source>
</evidence>
<evidence type="ECO:0000256" key="5">
    <source>
        <dbReference type="ARBA" id="ARBA00023004"/>
    </source>
</evidence>
<dbReference type="PANTHER" id="PTHR11959:SF1">
    <property type="entry name" value="4-HYDROXYPHENYLPYRUVATE DIOXYGENASE"/>
    <property type="match status" value="1"/>
</dbReference>
<comment type="caution">
    <text evidence="7">The sequence shown here is derived from an EMBL/GenBank/DDBJ whole genome shotgun (WGS) entry which is preliminary data.</text>
</comment>
<dbReference type="InterPro" id="IPR041735">
    <property type="entry name" value="4OHPhenylPyrv_dOase_C"/>
</dbReference>
<dbReference type="PROSITE" id="PS51819">
    <property type="entry name" value="VOC"/>
    <property type="match status" value="2"/>
</dbReference>
<comment type="cofactor">
    <cofactor evidence="1">
        <name>Fe cation</name>
        <dbReference type="ChEBI" id="CHEBI:24875"/>
    </cofactor>
</comment>
<comment type="similarity">
    <text evidence="2">Belongs to the 4HPPD family.</text>
</comment>
<evidence type="ECO:0000256" key="1">
    <source>
        <dbReference type="ARBA" id="ARBA00001962"/>
    </source>
</evidence>
<dbReference type="InterPro" id="IPR041736">
    <property type="entry name" value="4OHPhenylPyrv_dOase_N"/>
</dbReference>
<feature type="domain" description="VOC" evidence="6">
    <location>
        <begin position="149"/>
        <end position="302"/>
    </location>
</feature>
<accession>A0ABR9UQK7</accession>
<dbReference type="RefSeq" id="WP_193931744.1">
    <property type="nucleotide sequence ID" value="NZ_CAWPMZ010000037.1"/>
</dbReference>
<sequence>MRIDRVHFYVEDAQASSNWFVQHLGFQSVTRGVSDGNTYTEVVRSGTVYFVLSSPLLPQSPVAHFLQQHPPGVADIAFSIEDLDRVWHQAIAHGAKILQPLGRRHNGQKDIKSGKIAGWGSLSHTLIEHKIESEDQQDLLSPSPFALTGIDHIVMNVAAGDLERAVTWYQNTLGFQTKQSFKIHTDRSGLHSQVLVSRDRQVQLPINEPASPNSQIQEFLDINRGSGIQHIALQTTNIVSSVAKFRNRGLAFLPVPPNYYTQLQARQIPLSTDEFQEIARQEILVDWQDTNPDALLLQIFTQPIFGEPTFFFELIERRRQAPGFGEGNFRALFEAIEREQVKRGSLQNDY</sequence>
<keyword evidence="8" id="KW-1185">Reference proteome</keyword>
<dbReference type="InterPro" id="IPR037523">
    <property type="entry name" value="VOC_core"/>
</dbReference>
<dbReference type="GO" id="GO:0003868">
    <property type="term" value="F:4-hydroxyphenylpyruvate dioxygenase activity"/>
    <property type="evidence" value="ECO:0007669"/>
    <property type="project" value="UniProtKB-EC"/>
</dbReference>
<dbReference type="SUPFAM" id="SSF54593">
    <property type="entry name" value="Glyoxalase/Bleomycin resistance protein/Dihydroxybiphenyl dioxygenase"/>
    <property type="match status" value="1"/>
</dbReference>
<feature type="domain" description="VOC" evidence="6">
    <location>
        <begin position="2"/>
        <end position="132"/>
    </location>
</feature>
<keyword evidence="7" id="KW-0223">Dioxygenase</keyword>
<dbReference type="PIRSF" id="PIRSF009283">
    <property type="entry name" value="HPP_dOase"/>
    <property type="match status" value="1"/>
</dbReference>
<dbReference type="InterPro" id="IPR004360">
    <property type="entry name" value="Glyas_Fos-R_dOase_dom"/>
</dbReference>
<protein>
    <submittedName>
        <fullName evidence="7">4-hydroxyphenylpyruvate dioxygenase</fullName>
        <ecNumber evidence="7">1.13.11.27</ecNumber>
    </submittedName>
</protein>
<evidence type="ECO:0000313" key="7">
    <source>
        <dbReference type="EMBL" id="MBE9190563.1"/>
    </source>
</evidence>
<dbReference type="PANTHER" id="PTHR11959">
    <property type="entry name" value="4-HYDROXYPHENYLPYRUVATE DIOXYGENASE"/>
    <property type="match status" value="1"/>
</dbReference>
<dbReference type="InterPro" id="IPR005956">
    <property type="entry name" value="4OHPhenylPyrv_dOase"/>
</dbReference>
<evidence type="ECO:0000256" key="3">
    <source>
        <dbReference type="ARBA" id="ARBA00022723"/>
    </source>
</evidence>
<evidence type="ECO:0000256" key="2">
    <source>
        <dbReference type="ARBA" id="ARBA00005877"/>
    </source>
</evidence>
<dbReference type="CDD" id="cd07250">
    <property type="entry name" value="HPPD_C_like"/>
    <property type="match status" value="1"/>
</dbReference>
<dbReference type="NCBIfam" id="TIGR01263">
    <property type="entry name" value="4HPPD"/>
    <property type="match status" value="1"/>
</dbReference>
<evidence type="ECO:0000313" key="8">
    <source>
        <dbReference type="Proteomes" id="UP000651156"/>
    </source>
</evidence>
<dbReference type="Proteomes" id="UP000651156">
    <property type="component" value="Unassembled WGS sequence"/>
</dbReference>